<evidence type="ECO:0000313" key="3">
    <source>
        <dbReference type="EMBL" id="KAK9280803.1"/>
    </source>
</evidence>
<protein>
    <submittedName>
        <fullName evidence="3">Uncharacterized protein</fullName>
    </submittedName>
</protein>
<feature type="compositionally biased region" description="Polar residues" evidence="1">
    <location>
        <begin position="100"/>
        <end position="110"/>
    </location>
</feature>
<accession>A0AAP0RMW0</accession>
<feature type="region of interest" description="Disordered" evidence="1">
    <location>
        <begin position="64"/>
        <end position="160"/>
    </location>
</feature>
<dbReference type="AlphaFoldDB" id="A0AAP0RMW0"/>
<evidence type="ECO:0000256" key="2">
    <source>
        <dbReference type="SAM" id="SignalP"/>
    </source>
</evidence>
<evidence type="ECO:0000313" key="4">
    <source>
        <dbReference type="Proteomes" id="UP001415857"/>
    </source>
</evidence>
<feature type="compositionally biased region" description="Low complexity" evidence="1">
    <location>
        <begin position="64"/>
        <end position="78"/>
    </location>
</feature>
<keyword evidence="4" id="KW-1185">Reference proteome</keyword>
<feature type="signal peptide" evidence="2">
    <location>
        <begin position="1"/>
        <end position="31"/>
    </location>
</feature>
<sequence>MQICVHLTRNGMRFLALFAWTIHIMLFSSCAVRTEKGCRSYICDTSYRHSNCLDRLKKLKAHLSNSPSLPSSLPLSPSHRSDTNLASRVRTDLSELHENPNLNERNTVTSAGLPRGPGENNIQDPDRHLETQGEGNMEPGDSESSGERIDPEEFNAENTSESKLSLKCPLCRGAVEGWKVVEEARKYLNLKRRSCSRESCSFIGNYRELRRHARGVHPTIRPADIDPS</sequence>
<dbReference type="EMBL" id="JBBPBK010000007">
    <property type="protein sequence ID" value="KAK9280803.1"/>
    <property type="molecule type" value="Genomic_DNA"/>
</dbReference>
<dbReference type="InterPro" id="IPR012866">
    <property type="entry name" value="DUF1644"/>
</dbReference>
<keyword evidence="2" id="KW-0732">Signal</keyword>
<dbReference type="Proteomes" id="UP001415857">
    <property type="component" value="Unassembled WGS sequence"/>
</dbReference>
<comment type="caution">
    <text evidence="3">The sequence shown here is derived from an EMBL/GenBank/DDBJ whole genome shotgun (WGS) entry which is preliminary data.</text>
</comment>
<reference evidence="3 4" key="1">
    <citation type="journal article" date="2024" name="Plant J.">
        <title>Genome sequences and population genomics reveal climatic adaptation and genomic divergence between two closely related sweetgum species.</title>
        <authorList>
            <person name="Xu W.Q."/>
            <person name="Ren C.Q."/>
            <person name="Zhang X.Y."/>
            <person name="Comes H.P."/>
            <person name="Liu X.H."/>
            <person name="Li Y.G."/>
            <person name="Kettle C.J."/>
            <person name="Jalonen R."/>
            <person name="Gaisberger H."/>
            <person name="Ma Y.Z."/>
            <person name="Qiu Y.X."/>
        </authorList>
    </citation>
    <scope>NUCLEOTIDE SEQUENCE [LARGE SCALE GENOMIC DNA]</scope>
    <source>
        <strain evidence="3">Hangzhou</strain>
    </source>
</reference>
<proteinExistence type="predicted"/>
<dbReference type="PANTHER" id="PTHR31197:SF2">
    <property type="entry name" value="C2H2-TYPE DOMAIN-CONTAINING PROTEIN"/>
    <property type="match status" value="1"/>
</dbReference>
<dbReference type="Pfam" id="PF07800">
    <property type="entry name" value="DUF1644"/>
    <property type="match status" value="1"/>
</dbReference>
<feature type="chain" id="PRO_5042861847" evidence="2">
    <location>
        <begin position="32"/>
        <end position="228"/>
    </location>
</feature>
<dbReference type="PANTHER" id="PTHR31197">
    <property type="entry name" value="OS01G0612600 PROTEIN"/>
    <property type="match status" value="1"/>
</dbReference>
<evidence type="ECO:0000256" key="1">
    <source>
        <dbReference type="SAM" id="MobiDB-lite"/>
    </source>
</evidence>
<feature type="compositionally biased region" description="Basic and acidic residues" evidence="1">
    <location>
        <begin position="89"/>
        <end position="98"/>
    </location>
</feature>
<gene>
    <name evidence="3" type="ORF">L1049_003692</name>
</gene>
<name>A0AAP0RMW0_LIQFO</name>
<organism evidence="3 4">
    <name type="scientific">Liquidambar formosana</name>
    <name type="common">Formosan gum</name>
    <dbReference type="NCBI Taxonomy" id="63359"/>
    <lineage>
        <taxon>Eukaryota</taxon>
        <taxon>Viridiplantae</taxon>
        <taxon>Streptophyta</taxon>
        <taxon>Embryophyta</taxon>
        <taxon>Tracheophyta</taxon>
        <taxon>Spermatophyta</taxon>
        <taxon>Magnoliopsida</taxon>
        <taxon>eudicotyledons</taxon>
        <taxon>Gunneridae</taxon>
        <taxon>Pentapetalae</taxon>
        <taxon>Saxifragales</taxon>
        <taxon>Altingiaceae</taxon>
        <taxon>Liquidambar</taxon>
    </lineage>
</organism>